<name>A0A9W8G536_9FUNG</name>
<accession>A0A9W8G536</accession>
<reference evidence="2" key="1">
    <citation type="submission" date="2022-07" db="EMBL/GenBank/DDBJ databases">
        <title>Phylogenomic reconstructions and comparative analyses of Kickxellomycotina fungi.</title>
        <authorList>
            <person name="Reynolds N.K."/>
            <person name="Stajich J.E."/>
            <person name="Barry K."/>
            <person name="Grigoriev I.V."/>
            <person name="Crous P."/>
            <person name="Smith M.E."/>
        </authorList>
    </citation>
    <scope>NUCLEOTIDE SEQUENCE</scope>
    <source>
        <strain evidence="2">NRRL 3115</strain>
    </source>
</reference>
<keyword evidence="1" id="KW-0812">Transmembrane</keyword>
<comment type="caution">
    <text evidence="2">The sequence shown here is derived from an EMBL/GenBank/DDBJ whole genome shotgun (WGS) entry which is preliminary data.</text>
</comment>
<dbReference type="Proteomes" id="UP001151518">
    <property type="component" value="Unassembled WGS sequence"/>
</dbReference>
<protein>
    <submittedName>
        <fullName evidence="2">Uncharacterized protein</fullName>
    </submittedName>
</protein>
<dbReference type="PANTHER" id="PTHR45036">
    <property type="entry name" value="METHYLTRANSFERASE LIKE 7B"/>
    <property type="match status" value="1"/>
</dbReference>
<dbReference type="PANTHER" id="PTHR45036:SF1">
    <property type="entry name" value="METHYLTRANSFERASE LIKE 7A"/>
    <property type="match status" value="1"/>
</dbReference>
<evidence type="ECO:0000313" key="2">
    <source>
        <dbReference type="EMBL" id="KAJ2673432.1"/>
    </source>
</evidence>
<dbReference type="CDD" id="cd02440">
    <property type="entry name" value="AdoMet_MTases"/>
    <property type="match status" value="1"/>
</dbReference>
<feature type="transmembrane region" description="Helical" evidence="1">
    <location>
        <begin position="12"/>
        <end position="33"/>
    </location>
</feature>
<evidence type="ECO:0000313" key="3">
    <source>
        <dbReference type="Proteomes" id="UP001151518"/>
    </source>
</evidence>
<keyword evidence="1" id="KW-1133">Transmembrane helix</keyword>
<dbReference type="SUPFAM" id="SSF53335">
    <property type="entry name" value="S-adenosyl-L-methionine-dependent methyltransferases"/>
    <property type="match status" value="1"/>
</dbReference>
<dbReference type="AlphaFoldDB" id="A0A9W8G536"/>
<organism evidence="2 3">
    <name type="scientific">Coemansia spiralis</name>
    <dbReference type="NCBI Taxonomy" id="417178"/>
    <lineage>
        <taxon>Eukaryota</taxon>
        <taxon>Fungi</taxon>
        <taxon>Fungi incertae sedis</taxon>
        <taxon>Zoopagomycota</taxon>
        <taxon>Kickxellomycotina</taxon>
        <taxon>Kickxellomycetes</taxon>
        <taxon>Kickxellales</taxon>
        <taxon>Kickxellaceae</taxon>
        <taxon>Coemansia</taxon>
    </lineage>
</organism>
<dbReference type="Gene3D" id="3.40.50.150">
    <property type="entry name" value="Vaccinia Virus protein VP39"/>
    <property type="match status" value="1"/>
</dbReference>
<dbReference type="InterPro" id="IPR029063">
    <property type="entry name" value="SAM-dependent_MTases_sf"/>
</dbReference>
<proteinExistence type="predicted"/>
<dbReference type="OrthoDB" id="10254945at2759"/>
<dbReference type="Pfam" id="PF13489">
    <property type="entry name" value="Methyltransf_23"/>
    <property type="match status" value="1"/>
</dbReference>
<sequence length="253" mass="28891">MTAQNQPARETYPWPRVLTGCFLVIICWAIGVSREYPEQTTRKLQTLEHYVFSQLWSRLSSHSHARIHPHQKPLWQQLHGNILEIGPGYGDALQYMRPPINYVALEPNQFLHPRLEHNIKKRGLTPVIVNGTLDSSIVPQEVLDNAPYDFVVTSLVLCSVRNVEANLQAIYRLLRPGGKYVFIEHVHHADGAWRTVQSLVSKVAWPFIGNCHFDRDTGSMIKQLKWHVDYTLVSEATSIETRLTPLIIGTATK</sequence>
<dbReference type="EMBL" id="JANBTW010000068">
    <property type="protein sequence ID" value="KAJ2673432.1"/>
    <property type="molecule type" value="Genomic_DNA"/>
</dbReference>
<evidence type="ECO:0000256" key="1">
    <source>
        <dbReference type="SAM" id="Phobius"/>
    </source>
</evidence>
<keyword evidence="1" id="KW-0472">Membrane</keyword>
<dbReference type="InterPro" id="IPR052356">
    <property type="entry name" value="Thiol_S-MT"/>
</dbReference>
<gene>
    <name evidence="2" type="ORF">GGI25_004694</name>
</gene>